<sequence length="215" mass="24452">MLECGINIKDIKQGLDFDLSKVKGCLVTHEHKDHCKSINNILAAGIDVYMSQGTAKGMEFLDERYSYRFNYLRHKVPKNIAGFTIIPFNVQHDVNEPLGFLIYHPTIGKIVFATDTYSLLNITFKNVDHILIECNYFEGVLQTLPVSRAIRLIKSHMSLENLIETLKSWELGNTKDITLIHISNDNGEPERFQQEIETLTGIKTYVAEPGLIVGR</sequence>
<reference evidence="3" key="1">
    <citation type="submission" date="2021-07" db="EMBL/GenBank/DDBJ databases">
        <title>Complete genome sequencing of a Clostridium isolate.</title>
        <authorList>
            <person name="Ueki A."/>
            <person name="Tonouchi A."/>
        </authorList>
    </citation>
    <scope>NUCLEOTIDE SEQUENCE [LARGE SCALE GENOMIC DNA]</scope>
    <source>
        <strain evidence="3">C5S11</strain>
    </source>
</reference>
<dbReference type="InterPro" id="IPR001279">
    <property type="entry name" value="Metallo-B-lactamas"/>
</dbReference>
<dbReference type="Gene3D" id="3.60.15.10">
    <property type="entry name" value="Ribonuclease Z/Hydroxyacylglutathione hydrolase-like"/>
    <property type="match status" value="1"/>
</dbReference>
<dbReference type="InterPro" id="IPR052533">
    <property type="entry name" value="WalJ/YycJ-like"/>
</dbReference>
<feature type="domain" description="Metallo-beta-lactamase" evidence="1">
    <location>
        <begin position="18"/>
        <end position="182"/>
    </location>
</feature>
<dbReference type="EMBL" id="AP024849">
    <property type="protein sequence ID" value="BCZ46964.1"/>
    <property type="molecule type" value="Genomic_DNA"/>
</dbReference>
<gene>
    <name evidence="2" type="ORF">psyc5s11_30310</name>
</gene>
<dbReference type="Pfam" id="PF12706">
    <property type="entry name" value="Lactamase_B_2"/>
    <property type="match status" value="1"/>
</dbReference>
<keyword evidence="3" id="KW-1185">Reference proteome</keyword>
<evidence type="ECO:0000313" key="2">
    <source>
        <dbReference type="EMBL" id="BCZ46964.1"/>
    </source>
</evidence>
<organism evidence="2 3">
    <name type="scientific">Clostridium gelidum</name>
    <dbReference type="NCBI Taxonomy" id="704125"/>
    <lineage>
        <taxon>Bacteria</taxon>
        <taxon>Bacillati</taxon>
        <taxon>Bacillota</taxon>
        <taxon>Clostridia</taxon>
        <taxon>Eubacteriales</taxon>
        <taxon>Clostridiaceae</taxon>
        <taxon>Clostridium</taxon>
    </lineage>
</organism>
<dbReference type="Proteomes" id="UP000824633">
    <property type="component" value="Chromosome"/>
</dbReference>
<evidence type="ECO:0000259" key="1">
    <source>
        <dbReference type="Pfam" id="PF12706"/>
    </source>
</evidence>
<accession>A0ABN6J2V1</accession>
<proteinExistence type="predicted"/>
<dbReference type="SUPFAM" id="SSF56281">
    <property type="entry name" value="Metallo-hydrolase/oxidoreductase"/>
    <property type="match status" value="1"/>
</dbReference>
<dbReference type="PANTHER" id="PTHR47619:SF1">
    <property type="entry name" value="EXODEOXYRIBONUCLEASE WALJ"/>
    <property type="match status" value="1"/>
</dbReference>
<name>A0ABN6J2V1_9CLOT</name>
<evidence type="ECO:0000313" key="3">
    <source>
        <dbReference type="Proteomes" id="UP000824633"/>
    </source>
</evidence>
<dbReference type="PANTHER" id="PTHR47619">
    <property type="entry name" value="METALLO-HYDROLASE YYCJ-RELATED"/>
    <property type="match status" value="1"/>
</dbReference>
<protein>
    <submittedName>
        <fullName evidence="2">MBL fold metallo-hydrolase</fullName>
    </submittedName>
</protein>
<dbReference type="InterPro" id="IPR036866">
    <property type="entry name" value="RibonucZ/Hydroxyglut_hydro"/>
</dbReference>